<sequence length="225" mass="25250">MVNDYYEINNLNKDESWRLFRIIGEFVTGFDRLESIEPAVTIFGSARVKQDDPVYLQAEDIALKLGQNGFNIITGGGPGVMEAANKGAVKAGVSSVGISITLPGEPHNEYATKSLLFDHFFTRKVMLVKYATAFVIMPGGLGTMDELTELLTLMQTEKIRPFPVILFGSAFWEGLLKWLRDVVHPLGYISEGDFDLLRITDSTDEILRIINKWREYHECVGNRAL</sequence>
<comment type="similarity">
    <text evidence="1">Belongs to the LOG family.</text>
</comment>
<dbReference type="EC" id="3.2.2.n1" evidence="1"/>
<dbReference type="SUPFAM" id="SSF102405">
    <property type="entry name" value="MCP/YpsA-like"/>
    <property type="match status" value="1"/>
</dbReference>
<dbReference type="Pfam" id="PF03641">
    <property type="entry name" value="Lysine_decarbox"/>
    <property type="match status" value="1"/>
</dbReference>
<dbReference type="InterPro" id="IPR052341">
    <property type="entry name" value="LOG_family_nucleotidases"/>
</dbReference>
<dbReference type="GO" id="GO:0016787">
    <property type="term" value="F:hydrolase activity"/>
    <property type="evidence" value="ECO:0007669"/>
    <property type="project" value="UniProtKB-KW"/>
</dbReference>
<dbReference type="PANTHER" id="PTHR43393:SF3">
    <property type="entry name" value="LYSINE DECARBOXYLASE-LIKE PROTEIN"/>
    <property type="match status" value="1"/>
</dbReference>
<dbReference type="AlphaFoldDB" id="A0AAU8GB10"/>
<dbReference type="NCBIfam" id="TIGR00730">
    <property type="entry name" value="Rossman fold protein, TIGR00730 family"/>
    <property type="match status" value="1"/>
</dbReference>
<accession>A0AAU8GB10</accession>
<dbReference type="Gene3D" id="3.40.50.450">
    <property type="match status" value="1"/>
</dbReference>
<dbReference type="InterPro" id="IPR005269">
    <property type="entry name" value="LOG"/>
</dbReference>
<protein>
    <recommendedName>
        <fullName evidence="1">Cytokinin riboside 5'-monophosphate phosphoribohydrolase</fullName>
        <ecNumber evidence="1">3.2.2.n1</ecNumber>
    </recommendedName>
</protein>
<evidence type="ECO:0000313" key="2">
    <source>
        <dbReference type="EMBL" id="XCH33261.1"/>
    </source>
</evidence>
<name>A0AAU8GB10_9CHLR</name>
<dbReference type="InterPro" id="IPR031100">
    <property type="entry name" value="LOG_fam"/>
</dbReference>
<keyword evidence="1" id="KW-0378">Hydrolase</keyword>
<dbReference type="EMBL" id="CP159307">
    <property type="protein sequence ID" value="XCH33261.1"/>
    <property type="molecule type" value="Genomic_DNA"/>
</dbReference>
<organism evidence="2">
    <name type="scientific">Dehalogenimonas sp. 4OHTPN</name>
    <dbReference type="NCBI Taxonomy" id="3166643"/>
    <lineage>
        <taxon>Bacteria</taxon>
        <taxon>Bacillati</taxon>
        <taxon>Chloroflexota</taxon>
        <taxon>Dehalococcoidia</taxon>
        <taxon>Dehalococcoidales</taxon>
        <taxon>Dehalococcoidaceae</taxon>
        <taxon>Dehalogenimonas</taxon>
    </lineage>
</organism>
<keyword evidence="1" id="KW-0203">Cytokinin biosynthesis</keyword>
<gene>
    <name evidence="2" type="ORF">ABV300_08960</name>
</gene>
<dbReference type="RefSeq" id="WP_353714503.1">
    <property type="nucleotide sequence ID" value="NZ_CP159307.1"/>
</dbReference>
<proteinExistence type="inferred from homology"/>
<evidence type="ECO:0000256" key="1">
    <source>
        <dbReference type="RuleBase" id="RU363015"/>
    </source>
</evidence>
<reference evidence="2" key="1">
    <citation type="submission" date="2024-06" db="EMBL/GenBank/DDBJ databases">
        <title>A Novel Isolate, Dehalogenimonas sp. Strain 4OHTPN, Dechlorinates Aromatic 4 Hydroxy chlorothalonil by a Novel Reductive Dehalogenase.</title>
        <authorList>
            <person name="Liu G."/>
        </authorList>
    </citation>
    <scope>NUCLEOTIDE SEQUENCE</scope>
    <source>
        <strain evidence="2">4OHTPN</strain>
    </source>
</reference>
<dbReference type="GO" id="GO:0009691">
    <property type="term" value="P:cytokinin biosynthetic process"/>
    <property type="evidence" value="ECO:0007669"/>
    <property type="project" value="UniProtKB-UniRule"/>
</dbReference>
<dbReference type="GO" id="GO:0005829">
    <property type="term" value="C:cytosol"/>
    <property type="evidence" value="ECO:0007669"/>
    <property type="project" value="TreeGrafter"/>
</dbReference>
<dbReference type="PANTHER" id="PTHR43393">
    <property type="entry name" value="CYTOKININ RIBOSIDE 5'-MONOPHOSPHATE PHOSPHORIBOHYDROLASE"/>
    <property type="match status" value="1"/>
</dbReference>